<keyword evidence="3" id="KW-0647">Proteasome</keyword>
<dbReference type="GO" id="GO:0008233">
    <property type="term" value="F:peptidase activity"/>
    <property type="evidence" value="ECO:0007669"/>
    <property type="project" value="InterPro"/>
</dbReference>
<dbReference type="OrthoDB" id="9760627at2"/>
<evidence type="ECO:0000313" key="3">
    <source>
        <dbReference type="EMBL" id="PJM79269.1"/>
    </source>
</evidence>
<organism evidence="3 4">
    <name type="scientific">Bifidobacterium scaligerum</name>
    <dbReference type="NCBI Taxonomy" id="2052656"/>
    <lineage>
        <taxon>Bacteria</taxon>
        <taxon>Bacillati</taxon>
        <taxon>Actinomycetota</taxon>
        <taxon>Actinomycetes</taxon>
        <taxon>Bifidobacteriales</taxon>
        <taxon>Bifidobacteriaceae</taxon>
        <taxon>Bifidobacterium</taxon>
    </lineage>
</organism>
<dbReference type="RefSeq" id="WP_100496126.1">
    <property type="nucleotide sequence ID" value="NZ_PGLQ01000002.1"/>
</dbReference>
<dbReference type="GO" id="GO:0000502">
    <property type="term" value="C:proteasome complex"/>
    <property type="evidence" value="ECO:0007669"/>
    <property type="project" value="UniProtKB-KW"/>
</dbReference>
<comment type="caution">
    <text evidence="3">The sequence shown here is derived from an EMBL/GenBank/DDBJ whole genome shotgun (WGS) entry which is preliminary data.</text>
</comment>
<reference evidence="3 4" key="1">
    <citation type="submission" date="2017-11" db="EMBL/GenBank/DDBJ databases">
        <title>Draft genome sequences of strains TRE 1, TRE D, TRE H and TRI 7, isolated from tamarins, belonging to four potential novel Bifidobacterium species.</title>
        <authorList>
            <person name="Mattarelli P."/>
            <person name="Modesto M."/>
            <person name="Bonetti A."/>
            <person name="Puglisi E."/>
            <person name="Morelli L."/>
        </authorList>
    </citation>
    <scope>NUCLEOTIDE SEQUENCE [LARGE SCALE GENOMIC DNA]</scope>
    <source>
        <strain evidence="4">TRED</strain>
    </source>
</reference>
<protein>
    <submittedName>
        <fullName evidence="3">Proteasome accessory factor PafA2</fullName>
    </submittedName>
</protein>
<gene>
    <name evidence="3" type="ORF">CUU80_04315</name>
</gene>
<dbReference type="PANTHER" id="PTHR42307">
    <property type="entry name" value="PUP DEAMIDASE/DEPUPYLASE"/>
    <property type="match status" value="1"/>
</dbReference>
<sequence length="575" mass="63624">MTVRRVMGTETEYAVSVKGAGRYNPVQLSFDVVSAAADKHSRNIRWDYRQEDPVNDARGMRLERANARPDMLTDAPQLNITNVIAPNGGRVYVDHAHPEYSAPETTDPFEAVKYDHAGNLLMQQACERARADTGQPIELHRNNVDGKGASWGTHENYMMNRAVPFDQVSRLMTLHFVTRQIYAGSGRVGLGERSETAGYQLSQRADYIHARVGLQTTFERPIINTRDESHSTDDCRRLHVIVGDANRMDVPQVLKLGTTSMLLWLLEHADEAGFDVSAFLDGLELADPVEAMHTVSHDLGLNAVLPLASGGETTAWLIQLKLRQAVYQVAALVNGTDTAGEPQWPDKPTTSVMAMWGQALADVAAIRHASDDERLNMTGEASRVEWLLKWQLLEKLRRKIVKGANVGRDIAGADDDVSVVSDVRSGTADAAYGWADPRLQVIDLKWAALDPEDSVFTKLVPRTERVNTSAEVTFAAAEPPENTRAWLRAMLVRRFGSEVAAVSWSRLTAREPETMNDDDSEEFYGNAGHMAAPDRRLFSLDISNPLAFDKAHCAKPMESAEHAIDLLKALAYGSR</sequence>
<comment type="similarity">
    <text evidence="1">Belongs to the Pup ligase/Pup deamidase family. Pup deamidase subfamily.</text>
</comment>
<evidence type="ECO:0000256" key="1">
    <source>
        <dbReference type="ARBA" id="ARBA00009114"/>
    </source>
</evidence>
<dbReference type="Proteomes" id="UP000228755">
    <property type="component" value="Unassembled WGS sequence"/>
</dbReference>
<dbReference type="GO" id="GO:0005524">
    <property type="term" value="F:ATP binding"/>
    <property type="evidence" value="ECO:0007669"/>
    <property type="project" value="TreeGrafter"/>
</dbReference>
<feature type="active site" description="Proton acceptor" evidence="2">
    <location>
        <position position="94"/>
    </location>
</feature>
<proteinExistence type="inferred from homology"/>
<dbReference type="GO" id="GO:0070490">
    <property type="term" value="P:protein pupylation"/>
    <property type="evidence" value="ECO:0007669"/>
    <property type="project" value="TreeGrafter"/>
</dbReference>
<evidence type="ECO:0000256" key="2">
    <source>
        <dbReference type="PIRSR" id="PIRSR018077-1"/>
    </source>
</evidence>
<name>A0A2M9HR79_9BIFI</name>
<dbReference type="InterPro" id="IPR004347">
    <property type="entry name" value="Pup_ligase/deamidase"/>
</dbReference>
<dbReference type="GO" id="GO:0010498">
    <property type="term" value="P:proteasomal protein catabolic process"/>
    <property type="evidence" value="ECO:0007669"/>
    <property type="project" value="InterPro"/>
</dbReference>
<dbReference type="PIRSF" id="PIRSF018077">
    <property type="entry name" value="UCP018077"/>
    <property type="match status" value="1"/>
</dbReference>
<keyword evidence="4" id="KW-1185">Reference proteome</keyword>
<dbReference type="PANTHER" id="PTHR42307:SF2">
    <property type="entry name" value="PUP DEAMIDASE_DEPUPYLASE"/>
    <property type="match status" value="1"/>
</dbReference>
<dbReference type="GO" id="GO:0019941">
    <property type="term" value="P:modification-dependent protein catabolic process"/>
    <property type="evidence" value="ECO:0007669"/>
    <property type="project" value="InterPro"/>
</dbReference>
<dbReference type="InterPro" id="IPR022366">
    <property type="entry name" value="Pup_deamidase"/>
</dbReference>
<dbReference type="NCBIfam" id="TIGR03688">
    <property type="entry name" value="depupylase_Dop"/>
    <property type="match status" value="1"/>
</dbReference>
<dbReference type="GO" id="GO:0016811">
    <property type="term" value="F:hydrolase activity, acting on carbon-nitrogen (but not peptide) bonds, in linear amides"/>
    <property type="evidence" value="ECO:0007669"/>
    <property type="project" value="InterPro"/>
</dbReference>
<dbReference type="EMBL" id="PGLQ01000002">
    <property type="protein sequence ID" value="PJM79269.1"/>
    <property type="molecule type" value="Genomic_DNA"/>
</dbReference>
<dbReference type="AlphaFoldDB" id="A0A2M9HR79"/>
<evidence type="ECO:0000313" key="4">
    <source>
        <dbReference type="Proteomes" id="UP000228755"/>
    </source>
</evidence>
<dbReference type="Pfam" id="PF03136">
    <property type="entry name" value="Pup_ligase"/>
    <property type="match status" value="1"/>
</dbReference>
<accession>A0A2M9HR79</accession>